<feature type="transmembrane region" description="Helical" evidence="2">
    <location>
        <begin position="20"/>
        <end position="41"/>
    </location>
</feature>
<accession>A0A150QN22</accession>
<proteinExistence type="predicted"/>
<name>A0A150QN22_SORCE</name>
<dbReference type="RefSeq" id="WP_061608460.1">
    <property type="nucleotide sequence ID" value="NZ_CP162579.1"/>
</dbReference>
<reference evidence="3 4" key="1">
    <citation type="submission" date="2014-02" db="EMBL/GenBank/DDBJ databases">
        <title>The small core and large imbalanced accessory genome model reveals a collaborative survival strategy of Sorangium cellulosum strains in nature.</title>
        <authorList>
            <person name="Han K."/>
            <person name="Peng R."/>
            <person name="Blom J."/>
            <person name="Li Y.-Z."/>
        </authorList>
    </citation>
    <scope>NUCLEOTIDE SEQUENCE [LARGE SCALE GENOMIC DNA]</scope>
    <source>
        <strain evidence="3 4">So0008-312</strain>
    </source>
</reference>
<dbReference type="Proteomes" id="UP000075260">
    <property type="component" value="Unassembled WGS sequence"/>
</dbReference>
<organism evidence="3 4">
    <name type="scientific">Sorangium cellulosum</name>
    <name type="common">Polyangium cellulosum</name>
    <dbReference type="NCBI Taxonomy" id="56"/>
    <lineage>
        <taxon>Bacteria</taxon>
        <taxon>Pseudomonadati</taxon>
        <taxon>Myxococcota</taxon>
        <taxon>Polyangia</taxon>
        <taxon>Polyangiales</taxon>
        <taxon>Polyangiaceae</taxon>
        <taxon>Sorangium</taxon>
    </lineage>
</organism>
<evidence type="ECO:0000256" key="2">
    <source>
        <dbReference type="SAM" id="Phobius"/>
    </source>
</evidence>
<keyword evidence="2" id="KW-0812">Transmembrane</keyword>
<gene>
    <name evidence="3" type="ORF">BE15_32590</name>
</gene>
<dbReference type="OrthoDB" id="5510625at2"/>
<keyword evidence="2" id="KW-0472">Membrane</keyword>
<keyword evidence="2" id="KW-1133">Transmembrane helix</keyword>
<dbReference type="EMBL" id="JEMA01000475">
    <property type="protein sequence ID" value="KYF69369.1"/>
    <property type="molecule type" value="Genomic_DNA"/>
</dbReference>
<sequence>MTLRERLDKLEPRERRLLTILLGFVAVCVLLLVPIGLASVASSKRTENQEMRDLLQSIYEASGKVNERKAQRDALLARYARPAPPLAGFIEDAAKQQGLTAAESQDRPDVPHGKKYTERVTVVKMHRIGMLGLAKMLERVESSGHPVAVTRLNIKPRAGEPDSYEVELGISAFDRKGDPQPASPAPTAAPAGDVEEEEL</sequence>
<evidence type="ECO:0000313" key="4">
    <source>
        <dbReference type="Proteomes" id="UP000075260"/>
    </source>
</evidence>
<evidence type="ECO:0008006" key="5">
    <source>
        <dbReference type="Google" id="ProtNLM"/>
    </source>
</evidence>
<protein>
    <recommendedName>
        <fullName evidence="5">General secretion pathway protein GspM</fullName>
    </recommendedName>
</protein>
<evidence type="ECO:0000313" key="3">
    <source>
        <dbReference type="EMBL" id="KYF69369.1"/>
    </source>
</evidence>
<comment type="caution">
    <text evidence="3">The sequence shown here is derived from an EMBL/GenBank/DDBJ whole genome shotgun (WGS) entry which is preliminary data.</text>
</comment>
<evidence type="ECO:0000256" key="1">
    <source>
        <dbReference type="SAM" id="MobiDB-lite"/>
    </source>
</evidence>
<feature type="region of interest" description="Disordered" evidence="1">
    <location>
        <begin position="172"/>
        <end position="199"/>
    </location>
</feature>
<dbReference type="AlphaFoldDB" id="A0A150QN22"/>